<accession>A0A165GZW9</accession>
<dbReference type="EMBL" id="KV423948">
    <property type="protein sequence ID" value="KZT58694.1"/>
    <property type="molecule type" value="Genomic_DNA"/>
</dbReference>
<keyword evidence="2" id="KW-1185">Reference proteome</keyword>
<organism evidence="1 2">
    <name type="scientific">Calocera cornea HHB12733</name>
    <dbReference type="NCBI Taxonomy" id="1353952"/>
    <lineage>
        <taxon>Eukaryota</taxon>
        <taxon>Fungi</taxon>
        <taxon>Dikarya</taxon>
        <taxon>Basidiomycota</taxon>
        <taxon>Agaricomycotina</taxon>
        <taxon>Dacrymycetes</taxon>
        <taxon>Dacrymycetales</taxon>
        <taxon>Dacrymycetaceae</taxon>
        <taxon>Calocera</taxon>
    </lineage>
</organism>
<dbReference type="InParanoid" id="A0A165GZW9"/>
<dbReference type="Proteomes" id="UP000076842">
    <property type="component" value="Unassembled WGS sequence"/>
</dbReference>
<name>A0A165GZW9_9BASI</name>
<reference evidence="1 2" key="1">
    <citation type="journal article" date="2016" name="Mol. Biol. Evol.">
        <title>Comparative Genomics of Early-Diverging Mushroom-Forming Fungi Provides Insights into the Origins of Lignocellulose Decay Capabilities.</title>
        <authorList>
            <person name="Nagy L.G."/>
            <person name="Riley R."/>
            <person name="Tritt A."/>
            <person name="Adam C."/>
            <person name="Daum C."/>
            <person name="Floudas D."/>
            <person name="Sun H."/>
            <person name="Yadav J.S."/>
            <person name="Pangilinan J."/>
            <person name="Larsson K.H."/>
            <person name="Matsuura K."/>
            <person name="Barry K."/>
            <person name="Labutti K."/>
            <person name="Kuo R."/>
            <person name="Ohm R.A."/>
            <person name="Bhattacharya S.S."/>
            <person name="Shirouzu T."/>
            <person name="Yoshinaga Y."/>
            <person name="Martin F.M."/>
            <person name="Grigoriev I.V."/>
            <person name="Hibbett D.S."/>
        </authorList>
    </citation>
    <scope>NUCLEOTIDE SEQUENCE [LARGE SCALE GENOMIC DNA]</scope>
    <source>
        <strain evidence="1 2">HHB12733</strain>
    </source>
</reference>
<dbReference type="AlphaFoldDB" id="A0A165GZW9"/>
<sequence>MHPVVSLCSGLGVHAKRSCANSSALIARPSEAWLSSIYTALPPAAEKQRWHWDTFAPLCSCLLAPHIPKTLIWTGTVHGYQPILFGHAPDACRLS</sequence>
<evidence type="ECO:0000313" key="1">
    <source>
        <dbReference type="EMBL" id="KZT58694.1"/>
    </source>
</evidence>
<protein>
    <submittedName>
        <fullName evidence="1">Uncharacterized protein</fullName>
    </submittedName>
</protein>
<proteinExistence type="predicted"/>
<gene>
    <name evidence="1" type="ORF">CALCODRAFT_231521</name>
</gene>
<evidence type="ECO:0000313" key="2">
    <source>
        <dbReference type="Proteomes" id="UP000076842"/>
    </source>
</evidence>